<evidence type="ECO:0008006" key="4">
    <source>
        <dbReference type="Google" id="ProtNLM"/>
    </source>
</evidence>
<evidence type="ECO:0000313" key="3">
    <source>
        <dbReference type="Proteomes" id="UP000029055"/>
    </source>
</evidence>
<evidence type="ECO:0000313" key="2">
    <source>
        <dbReference type="EMBL" id="KFI98901.1"/>
    </source>
</evidence>
<dbReference type="AlphaFoldDB" id="A0A087DTQ1"/>
<keyword evidence="3" id="KW-1185">Reference proteome</keyword>
<feature type="chain" id="PRO_5039713591" description="AbiEi antitoxin C-terminal domain-containing protein" evidence="1">
    <location>
        <begin position="23"/>
        <end position="236"/>
    </location>
</feature>
<dbReference type="eggNOG" id="ENOG5031JNZ">
    <property type="taxonomic scope" value="Bacteria"/>
</dbReference>
<proteinExistence type="predicted"/>
<gene>
    <name evidence="2" type="ORF">BISU_2103</name>
</gene>
<accession>A0A087DTQ1</accession>
<reference evidence="2 3" key="1">
    <citation type="submission" date="2014-03" db="EMBL/GenBank/DDBJ databases">
        <title>Genomics of Bifidobacteria.</title>
        <authorList>
            <person name="Ventura M."/>
            <person name="Milani C."/>
            <person name="Lugli G.A."/>
        </authorList>
    </citation>
    <scope>NUCLEOTIDE SEQUENCE [LARGE SCALE GENOMIC DNA]</scope>
    <source>
        <strain evidence="2 3">LMG 11597</strain>
    </source>
</reference>
<comment type="caution">
    <text evidence="2">The sequence shown here is derived from an EMBL/GenBank/DDBJ whole genome shotgun (WGS) entry which is preliminary data.</text>
</comment>
<dbReference type="Proteomes" id="UP000029055">
    <property type="component" value="Unassembled WGS sequence"/>
</dbReference>
<keyword evidence="1" id="KW-0732">Signal</keyword>
<dbReference type="EMBL" id="JGZR01000016">
    <property type="protein sequence ID" value="KFI98901.1"/>
    <property type="molecule type" value="Genomic_DNA"/>
</dbReference>
<protein>
    <recommendedName>
        <fullName evidence="4">AbiEi antitoxin C-terminal domain-containing protein</fullName>
    </recommendedName>
</protein>
<evidence type="ECO:0000256" key="1">
    <source>
        <dbReference type="SAM" id="SignalP"/>
    </source>
</evidence>
<name>A0A087DTQ1_9BIFI</name>
<organism evidence="2 3">
    <name type="scientific">Bifidobacterium subtile</name>
    <dbReference type="NCBI Taxonomy" id="77635"/>
    <lineage>
        <taxon>Bacteria</taxon>
        <taxon>Bacillati</taxon>
        <taxon>Actinomycetota</taxon>
        <taxon>Actinomycetes</taxon>
        <taxon>Bifidobacteriales</taxon>
        <taxon>Bifidobacteriaceae</taxon>
        <taxon>Bifidobacterium</taxon>
    </lineage>
</organism>
<feature type="signal peptide" evidence="1">
    <location>
        <begin position="1"/>
        <end position="22"/>
    </location>
</feature>
<sequence length="236" mass="26118">MGRTRCCYRRLMIYATISSPQAARTALPSSTLPTAAASASRTPFRAPLNMPSHMPPAVLKARDLPGPMILHRLAFVGAVRKLDNASAYLTEDANTLYGRGAIVRSVAPYGTICCAVTAAWVWLGGEFPKTIDIVSTSHFRTLTYGRKIRVFNRNAPAEHLTSIGDLRITTPQRTACDIALLSEEEAGDIYANEMVCALMETYGFRPTDCLDILAANRFWQNSPRAKQFFRIIEHCF</sequence>